<comment type="caution">
    <text evidence="1">The sequence shown here is derived from an EMBL/GenBank/DDBJ whole genome shotgun (WGS) entry which is preliminary data.</text>
</comment>
<gene>
    <name evidence="1" type="ORF">HPB47_008439</name>
</gene>
<dbReference type="Proteomes" id="UP000805193">
    <property type="component" value="Unassembled WGS sequence"/>
</dbReference>
<protein>
    <submittedName>
        <fullName evidence="1">Uncharacterized protein</fullName>
    </submittedName>
</protein>
<evidence type="ECO:0000313" key="2">
    <source>
        <dbReference type="Proteomes" id="UP000805193"/>
    </source>
</evidence>
<sequence>MTHLAFRRDVAMSLLHLKQKLVLRPGPRVHPSIAERKTDATEDRRILEATQGDPFRAARNIGDALQPEIRYTDVRRLLYDASLHSSVACQSPLLTERHKQLQLDFAHFLENRIVEDWTHVIFSDDCTFFTRLGQQRRVWRPDNFRIDARLPSEVFSDIIDHVLMSYILDGSFPDESCGQAPAWNPFAQLFAQPSALSTTEPAAESA</sequence>
<dbReference type="EMBL" id="JABSTQ010011181">
    <property type="protein sequence ID" value="KAG0414405.1"/>
    <property type="molecule type" value="Genomic_DNA"/>
</dbReference>
<name>A0AC60P4T4_IXOPE</name>
<keyword evidence="2" id="KW-1185">Reference proteome</keyword>
<evidence type="ECO:0000313" key="1">
    <source>
        <dbReference type="EMBL" id="KAG0414405.1"/>
    </source>
</evidence>
<organism evidence="1 2">
    <name type="scientific">Ixodes persulcatus</name>
    <name type="common">Taiga tick</name>
    <dbReference type="NCBI Taxonomy" id="34615"/>
    <lineage>
        <taxon>Eukaryota</taxon>
        <taxon>Metazoa</taxon>
        <taxon>Ecdysozoa</taxon>
        <taxon>Arthropoda</taxon>
        <taxon>Chelicerata</taxon>
        <taxon>Arachnida</taxon>
        <taxon>Acari</taxon>
        <taxon>Parasitiformes</taxon>
        <taxon>Ixodida</taxon>
        <taxon>Ixodoidea</taxon>
        <taxon>Ixodidae</taxon>
        <taxon>Ixodinae</taxon>
        <taxon>Ixodes</taxon>
    </lineage>
</organism>
<proteinExistence type="predicted"/>
<reference evidence="1 2" key="1">
    <citation type="journal article" date="2020" name="Cell">
        <title>Large-Scale Comparative Analyses of Tick Genomes Elucidate Their Genetic Diversity and Vector Capacities.</title>
        <authorList>
            <consortium name="Tick Genome and Microbiome Consortium (TIGMIC)"/>
            <person name="Jia N."/>
            <person name="Wang J."/>
            <person name="Shi W."/>
            <person name="Du L."/>
            <person name="Sun Y."/>
            <person name="Zhan W."/>
            <person name="Jiang J.F."/>
            <person name="Wang Q."/>
            <person name="Zhang B."/>
            <person name="Ji P."/>
            <person name="Bell-Sakyi L."/>
            <person name="Cui X.M."/>
            <person name="Yuan T.T."/>
            <person name="Jiang B.G."/>
            <person name="Yang W.F."/>
            <person name="Lam T.T."/>
            <person name="Chang Q.C."/>
            <person name="Ding S.J."/>
            <person name="Wang X.J."/>
            <person name="Zhu J.G."/>
            <person name="Ruan X.D."/>
            <person name="Zhao L."/>
            <person name="Wei J.T."/>
            <person name="Ye R.Z."/>
            <person name="Que T.C."/>
            <person name="Du C.H."/>
            <person name="Zhou Y.H."/>
            <person name="Cheng J.X."/>
            <person name="Dai P.F."/>
            <person name="Guo W.B."/>
            <person name="Han X.H."/>
            <person name="Huang E.J."/>
            <person name="Li L.F."/>
            <person name="Wei W."/>
            <person name="Gao Y.C."/>
            <person name="Liu J.Z."/>
            <person name="Shao H.Z."/>
            <person name="Wang X."/>
            <person name="Wang C.C."/>
            <person name="Yang T.C."/>
            <person name="Huo Q.B."/>
            <person name="Li W."/>
            <person name="Chen H.Y."/>
            <person name="Chen S.E."/>
            <person name="Zhou L.G."/>
            <person name="Ni X.B."/>
            <person name="Tian J.H."/>
            <person name="Sheng Y."/>
            <person name="Liu T."/>
            <person name="Pan Y.S."/>
            <person name="Xia L.Y."/>
            <person name="Li J."/>
            <person name="Zhao F."/>
            <person name="Cao W.C."/>
        </authorList>
    </citation>
    <scope>NUCLEOTIDE SEQUENCE [LARGE SCALE GENOMIC DNA]</scope>
    <source>
        <strain evidence="1">Iper-2018</strain>
    </source>
</reference>
<accession>A0AC60P4T4</accession>